<accession>A0A3E1KBL7</accession>
<comment type="caution">
    <text evidence="2">The sequence shown here is derived from an EMBL/GenBank/DDBJ whole genome shotgun (WGS) entry which is preliminary data.</text>
</comment>
<keyword evidence="1" id="KW-0812">Transmembrane</keyword>
<evidence type="ECO:0000256" key="1">
    <source>
        <dbReference type="SAM" id="Phobius"/>
    </source>
</evidence>
<evidence type="ECO:0000313" key="3">
    <source>
        <dbReference type="Proteomes" id="UP000260351"/>
    </source>
</evidence>
<dbReference type="RefSeq" id="WP_116649673.1">
    <property type="nucleotide sequence ID" value="NZ_QUZK01000014.1"/>
</dbReference>
<organism evidence="2 3">
    <name type="scientific">Wenzhouxiangella sediminis</name>
    <dbReference type="NCBI Taxonomy" id="1792836"/>
    <lineage>
        <taxon>Bacteria</taxon>
        <taxon>Pseudomonadati</taxon>
        <taxon>Pseudomonadota</taxon>
        <taxon>Gammaproteobacteria</taxon>
        <taxon>Chromatiales</taxon>
        <taxon>Wenzhouxiangellaceae</taxon>
        <taxon>Wenzhouxiangella</taxon>
    </lineage>
</organism>
<name>A0A3E1KBL7_9GAMM</name>
<dbReference type="Proteomes" id="UP000260351">
    <property type="component" value="Unassembled WGS sequence"/>
</dbReference>
<evidence type="ECO:0000313" key="2">
    <source>
        <dbReference type="EMBL" id="RFF32015.1"/>
    </source>
</evidence>
<reference evidence="2 3" key="1">
    <citation type="submission" date="2018-08" db="EMBL/GenBank/DDBJ databases">
        <title>Wenzhouxiangella salilacus sp. nov., a novel bacterium isolated from a saline lake in Xinjiang Province, China.</title>
        <authorList>
            <person name="Han S."/>
        </authorList>
    </citation>
    <scope>NUCLEOTIDE SEQUENCE [LARGE SCALE GENOMIC DNA]</scope>
    <source>
        <strain evidence="2 3">XDB06</strain>
    </source>
</reference>
<gene>
    <name evidence="2" type="ORF">DZC52_03205</name>
</gene>
<dbReference type="AlphaFoldDB" id="A0A3E1KBL7"/>
<sequence length="100" mass="11020">MMRSRASSSRSLTEMIRDNPFLCAAFLAGIALAALESNVGSASILQTMWTVLGFGFHLTASWPQKLMPEATGWLTIAMGLVLGLIPYLLADVVWRHIRNR</sequence>
<keyword evidence="1" id="KW-0472">Membrane</keyword>
<keyword evidence="1" id="KW-1133">Transmembrane helix</keyword>
<dbReference type="EMBL" id="QUZK01000014">
    <property type="protein sequence ID" value="RFF32015.1"/>
    <property type="molecule type" value="Genomic_DNA"/>
</dbReference>
<proteinExistence type="predicted"/>
<feature type="transmembrane region" description="Helical" evidence="1">
    <location>
        <begin position="72"/>
        <end position="94"/>
    </location>
</feature>
<protein>
    <submittedName>
        <fullName evidence="2">Uncharacterized protein</fullName>
    </submittedName>
</protein>
<keyword evidence="3" id="KW-1185">Reference proteome</keyword>